<organism evidence="3 4">
    <name type="scientific">Nocardioides bigeumensis</name>
    <dbReference type="NCBI Taxonomy" id="433657"/>
    <lineage>
        <taxon>Bacteria</taxon>
        <taxon>Bacillati</taxon>
        <taxon>Actinomycetota</taxon>
        <taxon>Actinomycetes</taxon>
        <taxon>Propionibacteriales</taxon>
        <taxon>Nocardioidaceae</taxon>
        <taxon>Nocardioides</taxon>
    </lineage>
</organism>
<evidence type="ECO:0000259" key="2">
    <source>
        <dbReference type="Pfam" id="PF13193"/>
    </source>
</evidence>
<feature type="domain" description="AMP-dependent synthetase/ligase" evidence="1">
    <location>
        <begin position="33"/>
        <end position="168"/>
    </location>
</feature>
<dbReference type="InterPro" id="IPR050237">
    <property type="entry name" value="ATP-dep_AMP-bd_enzyme"/>
</dbReference>
<dbReference type="InterPro" id="IPR045851">
    <property type="entry name" value="AMP-bd_C_sf"/>
</dbReference>
<dbReference type="InterPro" id="IPR025110">
    <property type="entry name" value="AMP-bd_C"/>
</dbReference>
<dbReference type="Proteomes" id="UP001500575">
    <property type="component" value="Unassembled WGS sequence"/>
</dbReference>
<dbReference type="PANTHER" id="PTHR43767:SF1">
    <property type="entry name" value="NONRIBOSOMAL PEPTIDE SYNTHASE PES1 (EUROFUNG)-RELATED"/>
    <property type="match status" value="1"/>
</dbReference>
<evidence type="ECO:0000313" key="3">
    <source>
        <dbReference type="EMBL" id="GAA2131264.1"/>
    </source>
</evidence>
<dbReference type="Gene3D" id="3.30.300.30">
    <property type="match status" value="1"/>
</dbReference>
<gene>
    <name evidence="3" type="primary">menE</name>
    <name evidence="3" type="ORF">GCM10009843_34630</name>
</gene>
<keyword evidence="4" id="KW-1185">Reference proteome</keyword>
<dbReference type="InterPro" id="IPR042099">
    <property type="entry name" value="ANL_N_sf"/>
</dbReference>
<dbReference type="Pfam" id="PF00501">
    <property type="entry name" value="AMP-binding"/>
    <property type="match status" value="1"/>
</dbReference>
<dbReference type="GO" id="GO:0016874">
    <property type="term" value="F:ligase activity"/>
    <property type="evidence" value="ECO:0007669"/>
    <property type="project" value="UniProtKB-KW"/>
</dbReference>
<dbReference type="Gene3D" id="3.40.50.12780">
    <property type="entry name" value="N-terminal domain of ligase-like"/>
    <property type="match status" value="1"/>
</dbReference>
<feature type="domain" description="AMP-binding enzyme C-terminal" evidence="2">
    <location>
        <begin position="249"/>
        <end position="320"/>
    </location>
</feature>
<dbReference type="SUPFAM" id="SSF56801">
    <property type="entry name" value="Acetyl-CoA synthetase-like"/>
    <property type="match status" value="1"/>
</dbReference>
<proteinExistence type="predicted"/>
<sequence length="330" mass="34842">MGFLQPSADSAEAVRELRGWLAAERPDPLLIETSGSTGSPKRVVLSRDAVLASARAAERRLGPAGRWALVLPPSYIAGVNVIVRSLLAGHEPVLDGWGDAAYTSLVPTQLHRLLDDRDAVAALASMRAVLLGGGAIDPSLRQRAEAEGIDVVATYGSSETSGGCVFDGVALDGVAVAIGAEGRIRLAGPVLFDGYDGDPGLTAETLVDGWYLTPDAGQLDEDGRLRVIGRLDDVVVSGGVNVPLPAVAARLREHPDVIAVEVVGINDEEWGQRVVAFVVAKQSGLDRSAARDWVAERHSRAWAPQTVVVLDELPLLANGKVDRLRLRDLA</sequence>
<dbReference type="EMBL" id="BAAAQQ010000013">
    <property type="protein sequence ID" value="GAA2131264.1"/>
    <property type="molecule type" value="Genomic_DNA"/>
</dbReference>
<protein>
    <submittedName>
        <fullName evidence="3">O-succinylbenzoate--CoA ligase</fullName>
    </submittedName>
</protein>
<name>A0ABN2YTQ1_9ACTN</name>
<accession>A0ABN2YTQ1</accession>
<dbReference type="PANTHER" id="PTHR43767">
    <property type="entry name" value="LONG-CHAIN-FATTY-ACID--COA LIGASE"/>
    <property type="match status" value="1"/>
</dbReference>
<reference evidence="3 4" key="1">
    <citation type="journal article" date="2019" name="Int. J. Syst. Evol. Microbiol.">
        <title>The Global Catalogue of Microorganisms (GCM) 10K type strain sequencing project: providing services to taxonomists for standard genome sequencing and annotation.</title>
        <authorList>
            <consortium name="The Broad Institute Genomics Platform"/>
            <consortium name="The Broad Institute Genome Sequencing Center for Infectious Disease"/>
            <person name="Wu L."/>
            <person name="Ma J."/>
        </authorList>
    </citation>
    <scope>NUCLEOTIDE SEQUENCE [LARGE SCALE GENOMIC DNA]</scope>
    <source>
        <strain evidence="3 4">JCM 16021</strain>
    </source>
</reference>
<dbReference type="RefSeq" id="WP_344305071.1">
    <property type="nucleotide sequence ID" value="NZ_BAAAQQ010000013.1"/>
</dbReference>
<evidence type="ECO:0000313" key="4">
    <source>
        <dbReference type="Proteomes" id="UP001500575"/>
    </source>
</evidence>
<dbReference type="Pfam" id="PF13193">
    <property type="entry name" value="AMP-binding_C"/>
    <property type="match status" value="1"/>
</dbReference>
<comment type="caution">
    <text evidence="3">The sequence shown here is derived from an EMBL/GenBank/DDBJ whole genome shotgun (WGS) entry which is preliminary data.</text>
</comment>
<dbReference type="InterPro" id="IPR000873">
    <property type="entry name" value="AMP-dep_synth/lig_dom"/>
</dbReference>
<evidence type="ECO:0000259" key="1">
    <source>
        <dbReference type="Pfam" id="PF00501"/>
    </source>
</evidence>
<keyword evidence="3" id="KW-0436">Ligase</keyword>